<dbReference type="InterPro" id="IPR035788">
    <property type="entry name" value="AlphaPIX_SH3"/>
</dbReference>
<dbReference type="Pfam" id="PF16614">
    <property type="entry name" value="RhoGEF67_u2"/>
    <property type="match status" value="1"/>
</dbReference>
<dbReference type="InterPro" id="IPR032409">
    <property type="entry name" value="GEF6/7_CC"/>
</dbReference>
<dbReference type="FunFam" id="1.20.900.10:FF:000016">
    <property type="entry name" value="Rho guanine nucleotide exchange factor 6"/>
    <property type="match status" value="1"/>
</dbReference>
<dbReference type="InterPro" id="IPR001452">
    <property type="entry name" value="SH3_domain"/>
</dbReference>
<keyword evidence="6" id="KW-0175">Coiled coil</keyword>
<dbReference type="FunFam" id="2.30.30.40:FF:000034">
    <property type="entry name" value="Rho guanine nucleotide exchange factor (GEF) 7"/>
    <property type="match status" value="1"/>
</dbReference>
<proteinExistence type="predicted"/>
<dbReference type="SMART" id="SM00325">
    <property type="entry name" value="RhoGEF"/>
    <property type="match status" value="1"/>
</dbReference>
<dbReference type="FunFam" id="2.30.29.30:FF:000094">
    <property type="entry name" value="Rho guanine nucleotide exchange factor 7"/>
    <property type="match status" value="1"/>
</dbReference>
<dbReference type="CDD" id="cd00160">
    <property type="entry name" value="RhoGEF"/>
    <property type="match status" value="1"/>
</dbReference>
<dbReference type="SUPFAM" id="SSF50729">
    <property type="entry name" value="PH domain-like"/>
    <property type="match status" value="1"/>
</dbReference>
<feature type="domain" description="Calponin-homology (CH)" evidence="11">
    <location>
        <begin position="1"/>
        <end position="112"/>
    </location>
</feature>
<dbReference type="InterPro" id="IPR035899">
    <property type="entry name" value="DBL_dom_sf"/>
</dbReference>
<dbReference type="Gene3D" id="1.10.418.10">
    <property type="entry name" value="Calponin-like domain"/>
    <property type="match status" value="1"/>
</dbReference>
<evidence type="ECO:0000256" key="7">
    <source>
        <dbReference type="SAM" id="MobiDB-lite"/>
    </source>
</evidence>
<dbReference type="Gene3D" id="2.30.29.30">
    <property type="entry name" value="Pleckstrin-homology domain (PH domain)/Phosphotyrosine-binding domain (PTB)"/>
    <property type="match status" value="1"/>
</dbReference>
<dbReference type="PROSITE" id="PS50021">
    <property type="entry name" value="CH"/>
    <property type="match status" value="1"/>
</dbReference>
<dbReference type="InterPro" id="IPR011993">
    <property type="entry name" value="PH-like_dom_sf"/>
</dbReference>
<accession>A0A4W3ID03</accession>
<dbReference type="PANTHER" id="PTHR46026:SF2">
    <property type="entry name" value="RHO GUANINE NUCLEOTIDE EXCHANGE FACTOR 6"/>
    <property type="match status" value="1"/>
</dbReference>
<feature type="domain" description="SH3" evidence="8">
    <location>
        <begin position="160"/>
        <end position="219"/>
    </location>
</feature>
<dbReference type="SUPFAM" id="SSF47576">
    <property type="entry name" value="Calponin-homology domain, CH-domain"/>
    <property type="match status" value="1"/>
</dbReference>
<dbReference type="AlphaFoldDB" id="A0A4W3ID03"/>
<evidence type="ECO:0000313" key="12">
    <source>
        <dbReference type="Ensembl" id="ENSCMIP00000025361.1"/>
    </source>
</evidence>
<dbReference type="PROSITE" id="PS50002">
    <property type="entry name" value="SH3"/>
    <property type="match status" value="1"/>
</dbReference>
<feature type="region of interest" description="Disordered" evidence="7">
    <location>
        <begin position="551"/>
        <end position="613"/>
    </location>
</feature>
<feature type="domain" description="PH" evidence="9">
    <location>
        <begin position="443"/>
        <end position="548"/>
    </location>
</feature>
<feature type="compositionally biased region" description="Low complexity" evidence="7">
    <location>
        <begin position="124"/>
        <end position="137"/>
    </location>
</feature>
<keyword evidence="13" id="KW-1185">Reference proteome</keyword>
<dbReference type="Gene3D" id="2.30.30.40">
    <property type="entry name" value="SH3 Domains"/>
    <property type="match status" value="1"/>
</dbReference>
<dbReference type="InterPro" id="IPR046376">
    <property type="entry name" value="PH_Cool_Pix"/>
</dbReference>
<evidence type="ECO:0000313" key="13">
    <source>
        <dbReference type="Proteomes" id="UP000314986"/>
    </source>
</evidence>
<dbReference type="SMART" id="SM00033">
    <property type="entry name" value="CH"/>
    <property type="match status" value="1"/>
</dbReference>
<dbReference type="PRINTS" id="PR00452">
    <property type="entry name" value="SH3DOMAIN"/>
</dbReference>
<dbReference type="CDD" id="cd12060">
    <property type="entry name" value="SH3_alphaPIX"/>
    <property type="match status" value="1"/>
</dbReference>
<dbReference type="FunCoup" id="A0A4W3ID03">
    <property type="interactions" value="56"/>
</dbReference>
<dbReference type="InParanoid" id="A0A4W3ID03"/>
<reference evidence="13" key="2">
    <citation type="journal article" date="2007" name="PLoS Biol.">
        <title>Survey sequencing and comparative analysis of the elephant shark (Callorhinchus milii) genome.</title>
        <authorList>
            <person name="Venkatesh B."/>
            <person name="Kirkness E.F."/>
            <person name="Loh Y.H."/>
            <person name="Halpern A.L."/>
            <person name="Lee A.P."/>
            <person name="Johnson J."/>
            <person name="Dandona N."/>
            <person name="Viswanathan L.D."/>
            <person name="Tay A."/>
            <person name="Venter J.C."/>
            <person name="Strausberg R.L."/>
            <person name="Brenner S."/>
        </authorList>
    </citation>
    <scope>NUCLEOTIDE SEQUENCE [LARGE SCALE GENOMIC DNA]</scope>
</reference>
<evidence type="ECO:0000256" key="5">
    <source>
        <dbReference type="PROSITE-ProRule" id="PRU00192"/>
    </source>
</evidence>
<dbReference type="Proteomes" id="UP000314986">
    <property type="component" value="Unassembled WGS sequence"/>
</dbReference>
<evidence type="ECO:0000256" key="2">
    <source>
        <dbReference type="ARBA" id="ARBA00022443"/>
    </source>
</evidence>
<dbReference type="InterPro" id="IPR036028">
    <property type="entry name" value="SH3-like_dom_sf"/>
</dbReference>
<dbReference type="SMART" id="SM00326">
    <property type="entry name" value="SH3"/>
    <property type="match status" value="1"/>
</dbReference>
<dbReference type="GO" id="GO:0005085">
    <property type="term" value="F:guanyl-nucleotide exchange factor activity"/>
    <property type="evidence" value="ECO:0007669"/>
    <property type="project" value="UniProtKB-KW"/>
</dbReference>
<evidence type="ECO:0000256" key="4">
    <source>
        <dbReference type="ARBA" id="ARBA00023273"/>
    </source>
</evidence>
<dbReference type="PROSITE" id="PS50003">
    <property type="entry name" value="PH_DOMAIN"/>
    <property type="match status" value="1"/>
</dbReference>
<keyword evidence="4" id="KW-0966">Cell projection</keyword>
<reference evidence="13" key="1">
    <citation type="journal article" date="2006" name="Science">
        <title>Ancient noncoding elements conserved in the human genome.</title>
        <authorList>
            <person name="Venkatesh B."/>
            <person name="Kirkness E.F."/>
            <person name="Loh Y.H."/>
            <person name="Halpern A.L."/>
            <person name="Lee A.P."/>
            <person name="Johnson J."/>
            <person name="Dandona N."/>
            <person name="Viswanathan L.D."/>
            <person name="Tay A."/>
            <person name="Venter J.C."/>
            <person name="Strausberg R.L."/>
            <person name="Brenner S."/>
        </authorList>
    </citation>
    <scope>NUCLEOTIDE SEQUENCE [LARGE SCALE GENOMIC DNA]</scope>
</reference>
<dbReference type="PRINTS" id="PR00499">
    <property type="entry name" value="P67PHOX"/>
</dbReference>
<evidence type="ECO:0000256" key="1">
    <source>
        <dbReference type="ARBA" id="ARBA00004510"/>
    </source>
</evidence>
<evidence type="ECO:0000259" key="10">
    <source>
        <dbReference type="PROSITE" id="PS50010"/>
    </source>
</evidence>
<reference evidence="13" key="3">
    <citation type="journal article" date="2014" name="Nature">
        <title>Elephant shark genome provides unique insights into gnathostome evolution.</title>
        <authorList>
            <consortium name="International Elephant Shark Genome Sequencing Consortium"/>
            <person name="Venkatesh B."/>
            <person name="Lee A.P."/>
            <person name="Ravi V."/>
            <person name="Maurya A.K."/>
            <person name="Lian M.M."/>
            <person name="Swann J.B."/>
            <person name="Ohta Y."/>
            <person name="Flajnik M.F."/>
            <person name="Sutoh Y."/>
            <person name="Kasahara M."/>
            <person name="Hoon S."/>
            <person name="Gangu V."/>
            <person name="Roy S.W."/>
            <person name="Irimia M."/>
            <person name="Korzh V."/>
            <person name="Kondrychyn I."/>
            <person name="Lim Z.W."/>
            <person name="Tay B.H."/>
            <person name="Tohari S."/>
            <person name="Kong K.W."/>
            <person name="Ho S."/>
            <person name="Lorente-Galdos B."/>
            <person name="Quilez J."/>
            <person name="Marques-Bonet T."/>
            <person name="Raney B.J."/>
            <person name="Ingham P.W."/>
            <person name="Tay A."/>
            <person name="Hillier L.W."/>
            <person name="Minx P."/>
            <person name="Boehm T."/>
            <person name="Wilson R.K."/>
            <person name="Brenner S."/>
            <person name="Warren W.C."/>
        </authorList>
    </citation>
    <scope>NUCLEOTIDE SEQUENCE [LARGE SCALE GENOMIC DNA]</scope>
</reference>
<dbReference type="GO" id="GO:0005737">
    <property type="term" value="C:cytoplasm"/>
    <property type="evidence" value="ECO:0007669"/>
    <property type="project" value="TreeGrafter"/>
</dbReference>
<dbReference type="CDD" id="cd01225">
    <property type="entry name" value="PH_Cool_Pix"/>
    <property type="match status" value="1"/>
</dbReference>
<feature type="compositionally biased region" description="Polar residues" evidence="7">
    <location>
        <begin position="578"/>
        <end position="596"/>
    </location>
</feature>
<dbReference type="PANTHER" id="PTHR46026">
    <property type="entry name" value="RHO-TYPE GUANINE NUCLEOTIDE EXCHANGE FACTOR, ISOFORM F"/>
    <property type="match status" value="1"/>
</dbReference>
<evidence type="ECO:0000259" key="11">
    <source>
        <dbReference type="PROSITE" id="PS50021"/>
    </source>
</evidence>
<dbReference type="STRING" id="7868.ENSCMIP00000025361"/>
<dbReference type="Gene3D" id="1.20.5.390">
    <property type="entry name" value="L1 transposable element, trimerization domain"/>
    <property type="match status" value="1"/>
</dbReference>
<dbReference type="SUPFAM" id="SSF48065">
    <property type="entry name" value="DBL homology domain (DH-domain)"/>
    <property type="match status" value="1"/>
</dbReference>
<dbReference type="FunFam" id="1.20.5.390:FF:000001">
    <property type="entry name" value="rho guanine nucleotide exchange factor 7 isoform X1"/>
    <property type="match status" value="1"/>
</dbReference>
<feature type="compositionally biased region" description="Polar residues" evidence="7">
    <location>
        <begin position="551"/>
        <end position="568"/>
    </location>
</feature>
<dbReference type="OMA" id="WEMSENG"/>
<feature type="domain" description="DH" evidence="10">
    <location>
        <begin position="241"/>
        <end position="421"/>
    </location>
</feature>
<dbReference type="InterPro" id="IPR001715">
    <property type="entry name" value="CH_dom"/>
</dbReference>
<reference evidence="12" key="4">
    <citation type="submission" date="2025-08" db="UniProtKB">
        <authorList>
            <consortium name="Ensembl"/>
        </authorList>
    </citation>
    <scope>IDENTIFICATION</scope>
</reference>
<dbReference type="SMART" id="SM00233">
    <property type="entry name" value="PH"/>
    <property type="match status" value="1"/>
</dbReference>
<feature type="coiled-coil region" evidence="6">
    <location>
        <begin position="732"/>
        <end position="780"/>
    </location>
</feature>
<sequence>MTPAEQNVTWLISLGVLDSPKKTVSDPEEFLKASLKDGMVLCKLLERFLPGSVEKICKRSAFETNPCDVIRHFIKYCARFDLDETFEVYDLYRGQNISKVLNTLSAFNKATEERGSGRTCSTFSSHNSADSQSASQALGRKPSRRLQRQSKNLDMTESCGYQLVVKARFQFKQTNEDELSFSKGDIVYVTRVEDGGWWEGTCKGKTGWFPSNYVREFKTSEKPVSPKGSKGFEPPSVCKNYYGLVIQNIVENERDYSKELQNLLGTYLRSLQANDKLSAVDIVALRGNLEEICTYQQTLYQALEECAKLPEPQQKVAGCFLNLMPQMKSLYLSYCANHPAAVGVLTQHRDELDKFMESQGAASPGSLILTTSLSKPFVRLGKYPALLQELERHVEESHPDRSNILKAMTSFKSLVDQCEELRKRKLLELQILSEHIQGWEGEDIKSLGTVIYMSQVMVQCGASEEKDERYFMLFPTVLLMLSASPCMSGFLYQGKLPLTGMTVTKLEDSENFHYAFEITGNMIERIMVSCNSIQELQDWVENLHMLTKGTISGTATSKPLSGTSQSQHGESKQPPATPSHQTPPYSPPLTYNTAGQNRGPLEPPKISKPWTLSCLRPAPPLRPSAALGYKERMSCIFKESSKSPRTVKKFLPKRKTERKTSDDEFILRKSTAALEEDAQILKVIEAYCTSANLQQTHRSVCRKESTPQVLLPEEEKIIVEETKSNGQTVIEEKSLVDTVYALKDEVQELKQENKRMKQSLEEEQKSRKELEKMIRKVLKQLNESVWDDTNH</sequence>
<evidence type="ECO:0000259" key="8">
    <source>
        <dbReference type="PROSITE" id="PS50002"/>
    </source>
</evidence>
<evidence type="ECO:0000259" key="9">
    <source>
        <dbReference type="PROSITE" id="PS50003"/>
    </source>
</evidence>
<name>A0A4W3ID03_CALMI</name>
<evidence type="ECO:0000256" key="6">
    <source>
        <dbReference type="SAM" id="Coils"/>
    </source>
</evidence>
<dbReference type="Ensembl" id="ENSCMIT00000025777.1">
    <property type="protein sequence ID" value="ENSCMIP00000025361.1"/>
    <property type="gene ID" value="ENSCMIG00000010915.1"/>
</dbReference>
<dbReference type="PROSITE" id="PS50010">
    <property type="entry name" value="DH_2"/>
    <property type="match status" value="1"/>
</dbReference>
<dbReference type="InterPro" id="IPR001849">
    <property type="entry name" value="PH_domain"/>
</dbReference>
<keyword evidence="3" id="KW-0344">Guanine-nucleotide releasing factor</keyword>
<feature type="region of interest" description="Disordered" evidence="7">
    <location>
        <begin position="115"/>
        <end position="146"/>
    </location>
</feature>
<evidence type="ECO:0000256" key="3">
    <source>
        <dbReference type="ARBA" id="ARBA00022658"/>
    </source>
</evidence>
<dbReference type="InterPro" id="IPR000219">
    <property type="entry name" value="DH_dom"/>
</dbReference>
<organism evidence="12 13">
    <name type="scientific">Callorhinchus milii</name>
    <name type="common">Ghost shark</name>
    <dbReference type="NCBI Taxonomy" id="7868"/>
    <lineage>
        <taxon>Eukaryota</taxon>
        <taxon>Metazoa</taxon>
        <taxon>Chordata</taxon>
        <taxon>Craniata</taxon>
        <taxon>Vertebrata</taxon>
        <taxon>Chondrichthyes</taxon>
        <taxon>Holocephali</taxon>
        <taxon>Chimaeriformes</taxon>
        <taxon>Callorhinchidae</taxon>
        <taxon>Callorhinchus</taxon>
    </lineage>
</organism>
<dbReference type="GeneTree" id="ENSGT00940000158723"/>
<reference evidence="12" key="5">
    <citation type="submission" date="2025-09" db="UniProtKB">
        <authorList>
            <consortium name="Ensembl"/>
        </authorList>
    </citation>
    <scope>IDENTIFICATION</scope>
</reference>
<protein>
    <submittedName>
        <fullName evidence="12">Rac/Cdc42 guanine nucleotide exchange factor 6</fullName>
    </submittedName>
</protein>
<dbReference type="Pfam" id="PF00169">
    <property type="entry name" value="PH"/>
    <property type="match status" value="1"/>
</dbReference>
<dbReference type="Pfam" id="PF00621">
    <property type="entry name" value="RhoGEF"/>
    <property type="match status" value="1"/>
</dbReference>
<keyword evidence="2 5" id="KW-0728">SH3 domain</keyword>
<dbReference type="GO" id="GO:0030027">
    <property type="term" value="C:lamellipodium"/>
    <property type="evidence" value="ECO:0007669"/>
    <property type="project" value="UniProtKB-SubCell"/>
</dbReference>
<dbReference type="GO" id="GO:0030032">
    <property type="term" value="P:lamellipodium assembly"/>
    <property type="evidence" value="ECO:0007669"/>
    <property type="project" value="TreeGrafter"/>
</dbReference>
<dbReference type="Gene3D" id="1.20.900.10">
    <property type="entry name" value="Dbl homology (DH) domain"/>
    <property type="match status" value="1"/>
</dbReference>
<dbReference type="InterPro" id="IPR036872">
    <property type="entry name" value="CH_dom_sf"/>
</dbReference>
<dbReference type="Pfam" id="PF00307">
    <property type="entry name" value="CH"/>
    <property type="match status" value="1"/>
</dbReference>
<dbReference type="SUPFAM" id="SSF50044">
    <property type="entry name" value="SH3-domain"/>
    <property type="match status" value="1"/>
</dbReference>
<comment type="subcellular location">
    <subcellularLocation>
        <location evidence="1">Cell projection</location>
        <location evidence="1">Lamellipodium</location>
    </subcellularLocation>
</comment>
<dbReference type="Pfam" id="PF16523">
    <property type="entry name" value="betaPIX_CC"/>
    <property type="match status" value="1"/>
</dbReference>
<dbReference type="Pfam" id="PF07653">
    <property type="entry name" value="SH3_2"/>
    <property type="match status" value="1"/>
</dbReference>